<sequence length="378" mass="39376">MLIATCYDAVEIHRVEKFIYGRFLRPHRVISTCRAAGGLRDDLECVYNHQVCEPSGPSHNAAINAWEDPIAYRRMVCQAAGAPPETSAGMATAANMMNAALVGLAFRGVEVFCLATAGVEGNAGRAGDPATHHEHDGRFEDLAQDGPPAHGTINLMFFLGQELTAGGMVRAVITATEAKAVALQELAIGSRYSSGPATGTGTDQIVIAARLGGTPATSPSKHTKLGQLIAESAIQAIKETLAVQNDLSASGQCSCRAHLARFAAGRDLAASAAALLDGDHAALLRQNFDVIDRDPPTVAAAAALAHVADELAWGILPASAAPEILAAQAAQMAVAACGAPELWPALRQSLAPPMGHAPEQVFDLACQALALGFARKWR</sequence>
<dbReference type="PANTHER" id="PTHR35336">
    <property type="entry name" value="ADENOSYLCOBINAMIDE AMIDOHYDROLASE"/>
    <property type="match status" value="1"/>
</dbReference>
<dbReference type="STRING" id="644282.Deba_0772"/>
<protein>
    <recommendedName>
        <fullName evidence="3">Adenosylcobinamide amidohydrolase</fullName>
    </recommendedName>
</protein>
<dbReference type="Proteomes" id="UP000009047">
    <property type="component" value="Chromosome"/>
</dbReference>
<evidence type="ECO:0008006" key="3">
    <source>
        <dbReference type="Google" id="ProtNLM"/>
    </source>
</evidence>
<dbReference type="KEGG" id="dbr:Deba_0772"/>
<dbReference type="OrthoDB" id="9767827at2"/>
<keyword evidence="2" id="KW-1185">Reference proteome</keyword>
<organism evidence="1 2">
    <name type="scientific">Desulfarculus baarsii (strain ATCC 33931 / DSM 2075 / LMG 7858 / VKM B-1802 / 2st14)</name>
    <dbReference type="NCBI Taxonomy" id="644282"/>
    <lineage>
        <taxon>Bacteria</taxon>
        <taxon>Pseudomonadati</taxon>
        <taxon>Thermodesulfobacteriota</taxon>
        <taxon>Desulfarculia</taxon>
        <taxon>Desulfarculales</taxon>
        <taxon>Desulfarculaceae</taxon>
        <taxon>Desulfarculus</taxon>
    </lineage>
</organism>
<dbReference type="EMBL" id="CP002085">
    <property type="protein sequence ID" value="ADK84144.1"/>
    <property type="molecule type" value="Genomic_DNA"/>
</dbReference>
<dbReference type="InterPro" id="IPR002808">
    <property type="entry name" value="AdoCbi_amidolase"/>
</dbReference>
<proteinExistence type="predicted"/>
<dbReference type="HOGENOM" id="CLU_056334_0_0_7"/>
<accession>E1QF08</accession>
<dbReference type="AlphaFoldDB" id="E1QF08"/>
<evidence type="ECO:0000313" key="1">
    <source>
        <dbReference type="EMBL" id="ADK84144.1"/>
    </source>
</evidence>
<dbReference type="InterPro" id="IPR052209">
    <property type="entry name" value="CbiZ"/>
</dbReference>
<reference evidence="1 2" key="1">
    <citation type="journal article" date="2010" name="Stand. Genomic Sci.">
        <title>Complete genome sequence of Desulfarculus baarsii type strain (2st14).</title>
        <authorList>
            <person name="Sun H."/>
            <person name="Spring S."/>
            <person name="Lapidus A."/>
            <person name="Davenport K."/>
            <person name="Del Rio T.G."/>
            <person name="Tice H."/>
            <person name="Nolan M."/>
            <person name="Copeland A."/>
            <person name="Cheng J.F."/>
            <person name="Lucas S."/>
            <person name="Tapia R."/>
            <person name="Goodwin L."/>
            <person name="Pitluck S."/>
            <person name="Ivanova N."/>
            <person name="Pagani I."/>
            <person name="Mavromatis K."/>
            <person name="Ovchinnikova G."/>
            <person name="Pati A."/>
            <person name="Chen A."/>
            <person name="Palaniappan K."/>
            <person name="Hauser L."/>
            <person name="Chang Y.J."/>
            <person name="Jeffries C.D."/>
            <person name="Detter J.C."/>
            <person name="Han C."/>
            <person name="Rohde M."/>
            <person name="Brambilla E."/>
            <person name="Goker M."/>
            <person name="Woyke T."/>
            <person name="Bristow J."/>
            <person name="Eisen J.A."/>
            <person name="Markowitz V."/>
            <person name="Hugenholtz P."/>
            <person name="Kyrpides N.C."/>
            <person name="Klenk H.P."/>
            <person name="Land M."/>
        </authorList>
    </citation>
    <scope>NUCLEOTIDE SEQUENCE [LARGE SCALE GENOMIC DNA]</scope>
    <source>
        <strain evidence="2">ATCC 33931 / DSM 2075 / LMG 7858 / VKM B-1802 / 2st14</strain>
    </source>
</reference>
<gene>
    <name evidence="1" type="ordered locus">Deba_0772</name>
</gene>
<dbReference type="eggNOG" id="COG1865">
    <property type="taxonomic scope" value="Bacteria"/>
</dbReference>
<name>E1QF08_DESB2</name>
<dbReference type="Pfam" id="PF01955">
    <property type="entry name" value="CbiZ"/>
    <property type="match status" value="1"/>
</dbReference>
<dbReference type="RefSeq" id="WP_013257599.1">
    <property type="nucleotide sequence ID" value="NC_014365.1"/>
</dbReference>
<evidence type="ECO:0000313" key="2">
    <source>
        <dbReference type="Proteomes" id="UP000009047"/>
    </source>
</evidence>
<dbReference type="PANTHER" id="PTHR35336:SF5">
    <property type="entry name" value="ADENOSYLCOBINAMIDE AMIDOHYDROLASE"/>
    <property type="match status" value="1"/>
</dbReference>